<sequence>MPTQKNSTTGTEREKSQDTSRQGGNIDRERERSSDMGHQGGQQQQKTPGSGQQSPGSNRR</sequence>
<keyword evidence="3" id="KW-1185">Reference proteome</keyword>
<gene>
    <name evidence="2" type="ORF">ACFOJE_00770</name>
</gene>
<protein>
    <submittedName>
        <fullName evidence="2">Uncharacterized protein</fullName>
    </submittedName>
</protein>
<feature type="compositionally biased region" description="Polar residues" evidence="1">
    <location>
        <begin position="1"/>
        <end position="10"/>
    </location>
</feature>
<evidence type="ECO:0000256" key="1">
    <source>
        <dbReference type="SAM" id="MobiDB-lite"/>
    </source>
</evidence>
<dbReference type="RefSeq" id="WP_377812315.1">
    <property type="nucleotide sequence ID" value="NZ_JBHRSJ010000001.1"/>
</dbReference>
<dbReference type="EMBL" id="JBHRSJ010000001">
    <property type="protein sequence ID" value="MFC2970746.1"/>
    <property type="molecule type" value="Genomic_DNA"/>
</dbReference>
<comment type="caution">
    <text evidence="2">The sequence shown here is derived from an EMBL/GenBank/DDBJ whole genome shotgun (WGS) entry which is preliminary data.</text>
</comment>
<proteinExistence type="predicted"/>
<dbReference type="Proteomes" id="UP001595457">
    <property type="component" value="Unassembled WGS sequence"/>
</dbReference>
<evidence type="ECO:0000313" key="3">
    <source>
        <dbReference type="Proteomes" id="UP001595457"/>
    </source>
</evidence>
<feature type="compositionally biased region" description="Low complexity" evidence="1">
    <location>
        <begin position="41"/>
        <end position="60"/>
    </location>
</feature>
<name>A0ABV7AP72_9GAMM</name>
<organism evidence="2 3">
    <name type="scientific">Azotobacter bryophylli</name>
    <dbReference type="NCBI Taxonomy" id="1986537"/>
    <lineage>
        <taxon>Bacteria</taxon>
        <taxon>Pseudomonadati</taxon>
        <taxon>Pseudomonadota</taxon>
        <taxon>Gammaproteobacteria</taxon>
        <taxon>Pseudomonadales</taxon>
        <taxon>Pseudomonadaceae</taxon>
        <taxon>Azotobacter</taxon>
    </lineage>
</organism>
<reference evidence="3" key="1">
    <citation type="journal article" date="2019" name="Int. J. Syst. Evol. Microbiol.">
        <title>The Global Catalogue of Microorganisms (GCM) 10K type strain sequencing project: providing services to taxonomists for standard genome sequencing and annotation.</title>
        <authorList>
            <consortium name="The Broad Institute Genomics Platform"/>
            <consortium name="The Broad Institute Genome Sequencing Center for Infectious Disease"/>
            <person name="Wu L."/>
            <person name="Ma J."/>
        </authorList>
    </citation>
    <scope>NUCLEOTIDE SEQUENCE [LARGE SCALE GENOMIC DNA]</scope>
    <source>
        <strain evidence="3">KCTC 62195</strain>
    </source>
</reference>
<accession>A0ABV7AP72</accession>
<feature type="region of interest" description="Disordered" evidence="1">
    <location>
        <begin position="1"/>
        <end position="60"/>
    </location>
</feature>
<feature type="compositionally biased region" description="Basic and acidic residues" evidence="1">
    <location>
        <begin position="26"/>
        <end position="35"/>
    </location>
</feature>
<evidence type="ECO:0000313" key="2">
    <source>
        <dbReference type="EMBL" id="MFC2970746.1"/>
    </source>
</evidence>